<comment type="caution">
    <text evidence="1">The sequence shown here is derived from an EMBL/GenBank/DDBJ whole genome shotgun (WGS) entry which is preliminary data.</text>
</comment>
<reference evidence="1" key="1">
    <citation type="journal article" date="2019" name="Sci. Rep.">
        <title>Draft genome of Tanacetum cinerariifolium, the natural source of mosquito coil.</title>
        <authorList>
            <person name="Yamashiro T."/>
            <person name="Shiraishi A."/>
            <person name="Satake H."/>
            <person name="Nakayama K."/>
        </authorList>
    </citation>
    <scope>NUCLEOTIDE SEQUENCE</scope>
</reference>
<accession>A0A699XFT0</accession>
<dbReference type="AlphaFoldDB" id="A0A699XFT0"/>
<organism evidence="1">
    <name type="scientific">Tanacetum cinerariifolium</name>
    <name type="common">Dalmatian daisy</name>
    <name type="synonym">Chrysanthemum cinerariifolium</name>
    <dbReference type="NCBI Taxonomy" id="118510"/>
    <lineage>
        <taxon>Eukaryota</taxon>
        <taxon>Viridiplantae</taxon>
        <taxon>Streptophyta</taxon>
        <taxon>Embryophyta</taxon>
        <taxon>Tracheophyta</taxon>
        <taxon>Spermatophyta</taxon>
        <taxon>Magnoliopsida</taxon>
        <taxon>eudicotyledons</taxon>
        <taxon>Gunneridae</taxon>
        <taxon>Pentapetalae</taxon>
        <taxon>asterids</taxon>
        <taxon>campanulids</taxon>
        <taxon>Asterales</taxon>
        <taxon>Asteraceae</taxon>
        <taxon>Asteroideae</taxon>
        <taxon>Anthemideae</taxon>
        <taxon>Anthemidinae</taxon>
        <taxon>Tanacetum</taxon>
    </lineage>
</organism>
<gene>
    <name evidence="1" type="ORF">Tci_927333</name>
</gene>
<evidence type="ECO:0000313" key="1">
    <source>
        <dbReference type="EMBL" id="GFD55364.1"/>
    </source>
</evidence>
<feature type="non-terminal residue" evidence="1">
    <location>
        <position position="94"/>
    </location>
</feature>
<proteinExistence type="predicted"/>
<feature type="non-terminal residue" evidence="1">
    <location>
        <position position="1"/>
    </location>
</feature>
<dbReference type="EMBL" id="BKCJ011817099">
    <property type="protein sequence ID" value="GFD55364.1"/>
    <property type="molecule type" value="Genomic_DNA"/>
</dbReference>
<name>A0A699XFT0_TANCI</name>
<sequence length="94" mass="9766">DERVVGVGHAAAGVVDVQHVEQVGDVELEVGLVVETGPAEVHPRVEVDHRITLGDLAVIDAVVDEVEVLVVEVARAGALELGTDGDRVDVDLGT</sequence>
<protein>
    <submittedName>
        <fullName evidence="1">Uncharacterized protein</fullName>
    </submittedName>
</protein>